<evidence type="ECO:0000259" key="3">
    <source>
        <dbReference type="Pfam" id="PF02826"/>
    </source>
</evidence>
<evidence type="ECO:0000256" key="1">
    <source>
        <dbReference type="ARBA" id="ARBA00023002"/>
    </source>
</evidence>
<evidence type="ECO:0000313" key="5">
    <source>
        <dbReference type="Proteomes" id="UP000679575"/>
    </source>
</evidence>
<dbReference type="CDD" id="cd05300">
    <property type="entry name" value="2-Hacid_dh_1"/>
    <property type="match status" value="1"/>
</dbReference>
<evidence type="ECO:0000313" key="4">
    <source>
        <dbReference type="EMBL" id="QUN05399.1"/>
    </source>
</evidence>
<feature type="domain" description="D-isomer specific 2-hydroxyacid dehydrogenase NAD-binding" evidence="3">
    <location>
        <begin position="101"/>
        <end position="273"/>
    </location>
</feature>
<dbReference type="Proteomes" id="UP000679575">
    <property type="component" value="Chromosome"/>
</dbReference>
<dbReference type="SUPFAM" id="SSF51735">
    <property type="entry name" value="NAD(P)-binding Rossmann-fold domains"/>
    <property type="match status" value="1"/>
</dbReference>
<dbReference type="Pfam" id="PF02826">
    <property type="entry name" value="2-Hacid_dh_C"/>
    <property type="match status" value="1"/>
</dbReference>
<dbReference type="InterPro" id="IPR036291">
    <property type="entry name" value="NAD(P)-bd_dom_sf"/>
</dbReference>
<name>A0ABX7YRY7_9GAMM</name>
<dbReference type="RefSeq" id="WP_212594431.1">
    <property type="nucleotide sequence ID" value="NZ_CP073587.1"/>
</dbReference>
<organism evidence="4 5">
    <name type="scientific">Shewanella yunxiaonensis</name>
    <dbReference type="NCBI Taxonomy" id="2829809"/>
    <lineage>
        <taxon>Bacteria</taxon>
        <taxon>Pseudomonadati</taxon>
        <taxon>Pseudomonadota</taxon>
        <taxon>Gammaproteobacteria</taxon>
        <taxon>Alteromonadales</taxon>
        <taxon>Shewanellaceae</taxon>
        <taxon>Shewanella</taxon>
    </lineage>
</organism>
<protein>
    <submittedName>
        <fullName evidence="4">D-2-hydroxyacid dehydrogenase</fullName>
    </submittedName>
</protein>
<dbReference type="Gene3D" id="3.40.50.720">
    <property type="entry name" value="NAD(P)-binding Rossmann-like Domain"/>
    <property type="match status" value="2"/>
</dbReference>
<dbReference type="PANTHER" id="PTHR43333:SF1">
    <property type="entry name" value="D-ISOMER SPECIFIC 2-HYDROXYACID DEHYDROGENASE NAD-BINDING DOMAIN-CONTAINING PROTEIN"/>
    <property type="match status" value="1"/>
</dbReference>
<gene>
    <name evidence="4" type="ORF">KDN34_14550</name>
</gene>
<keyword evidence="1" id="KW-0560">Oxidoreductase</keyword>
<evidence type="ECO:0000256" key="2">
    <source>
        <dbReference type="ARBA" id="ARBA00023027"/>
    </source>
</evidence>
<proteinExistence type="predicted"/>
<sequence>MVHKLLLLTRENHRYLPLLEQLVLPELQLVDDSPAAIAEADIWLAEPALALPLLPHAHQLQWLQSTFAGVDKLLGPKRRSDYQLTNIKGIFGPLMSEYIFGYLLAHCRQQQLYRQQQQQQLWQPGNYQSLQGQQILLLGTGSIGSHVAATAKHFGMHTVGMNLSGKQPAAFDRIITNQQLNDALPQADVVVNTLPASPASTDILDAERLRYLKQGAILFNVGRGSAIDLEALTQLLSERSDITAILDVFPQEPLPPHQRLWQMPNVIITPHISAPSFPQQVVEIFADNYSRWRQQSPLQYQIDFKRGY</sequence>
<dbReference type="EMBL" id="CP073587">
    <property type="protein sequence ID" value="QUN05399.1"/>
    <property type="molecule type" value="Genomic_DNA"/>
</dbReference>
<keyword evidence="2" id="KW-0520">NAD</keyword>
<dbReference type="PANTHER" id="PTHR43333">
    <property type="entry name" value="2-HACID_DH_C DOMAIN-CONTAINING PROTEIN"/>
    <property type="match status" value="1"/>
</dbReference>
<reference evidence="4 5" key="1">
    <citation type="submission" date="2021-04" db="EMBL/GenBank/DDBJ databases">
        <title>Novel species identification of genus Shewanella.</title>
        <authorList>
            <person name="Liu G."/>
        </authorList>
    </citation>
    <scope>NUCLEOTIDE SEQUENCE [LARGE SCALE GENOMIC DNA]</scope>
    <source>
        <strain evidence="4 5">FJAT-54481</strain>
    </source>
</reference>
<accession>A0ABX7YRY7</accession>
<keyword evidence="5" id="KW-1185">Reference proteome</keyword>
<dbReference type="InterPro" id="IPR006140">
    <property type="entry name" value="D-isomer_DH_NAD-bd"/>
</dbReference>